<organism evidence="2 3">
    <name type="scientific">Thermoanaerobacterium thermosaccharolyticum</name>
    <name type="common">Clostridium thermosaccharolyticum</name>
    <dbReference type="NCBI Taxonomy" id="1517"/>
    <lineage>
        <taxon>Bacteria</taxon>
        <taxon>Bacillati</taxon>
        <taxon>Bacillota</taxon>
        <taxon>Clostridia</taxon>
        <taxon>Thermoanaerobacterales</taxon>
        <taxon>Thermoanaerobacteraceae</taxon>
        <taxon>Thermoanaerobacterium</taxon>
    </lineage>
</organism>
<dbReference type="Proteomes" id="UP000214975">
    <property type="component" value="Chromosome"/>
</dbReference>
<accession>A0A223HXG8</accession>
<name>A0A223HXG8_THETR</name>
<evidence type="ECO:0000313" key="3">
    <source>
        <dbReference type="Proteomes" id="UP000214975"/>
    </source>
</evidence>
<dbReference type="RefSeq" id="WP_094397093.1">
    <property type="nucleotide sequence ID" value="NZ_CP016893.1"/>
</dbReference>
<keyword evidence="1" id="KW-1133">Transmembrane helix</keyword>
<proteinExistence type="predicted"/>
<keyword evidence="1" id="KW-0472">Membrane</keyword>
<dbReference type="AlphaFoldDB" id="A0A223HXG8"/>
<sequence length="341" mass="38931">MKAIRRIFTWIVFPLILEMGVLFYINNVYLSTTTTFHIKKINSETDINTLKKTIKVNIPSGVDSVEASYDGSYVSYLLNHQIIVIDTKTQGIKKVISASNNIEYYTWLNDRNRIIYFYKTYSRGSEAIQLEAYDLDINNKIKIDKLIYAPRNSHIEDVTLSPLTNMIYINVVDSNGYSYLYRVDIMGQIANLKLPIKRIVKMYELQRKDVLLYESSNGIIRVIKNGGGYTFLSSGYSLIGTDSNDNVYVGKLDNDKKVVEIYYGSIDKSFKDWNHIKLNHAVNPNQVIILPKDNALTVTFDGRDLIDVNTGETITGTGDILGVNTNYIMYTNNNDVILKLE</sequence>
<keyword evidence="1" id="KW-0812">Transmembrane</keyword>
<dbReference type="EMBL" id="CP016893">
    <property type="protein sequence ID" value="AST57171.1"/>
    <property type="molecule type" value="Genomic_DNA"/>
</dbReference>
<protein>
    <submittedName>
        <fullName evidence="2">Dipeptidyl peptidase IV</fullName>
    </submittedName>
</protein>
<evidence type="ECO:0000313" key="2">
    <source>
        <dbReference type="EMBL" id="AST57171.1"/>
    </source>
</evidence>
<dbReference type="SUPFAM" id="SSF82171">
    <property type="entry name" value="DPP6 N-terminal domain-like"/>
    <property type="match status" value="1"/>
</dbReference>
<reference evidence="2 3" key="1">
    <citation type="submission" date="2016-08" db="EMBL/GenBank/DDBJ databases">
        <title>A novel genetic cassette of butanologenic Thermoanaerobacterium thermosaccharolyticum that directly convert cellulose to butanol.</title>
        <authorList>
            <person name="Li T."/>
            <person name="He J."/>
        </authorList>
    </citation>
    <scope>NUCLEOTIDE SEQUENCE [LARGE SCALE GENOMIC DNA]</scope>
    <source>
        <strain evidence="2 3">TG57</strain>
    </source>
</reference>
<feature type="transmembrane region" description="Helical" evidence="1">
    <location>
        <begin position="7"/>
        <end position="25"/>
    </location>
</feature>
<evidence type="ECO:0000256" key="1">
    <source>
        <dbReference type="SAM" id="Phobius"/>
    </source>
</evidence>
<gene>
    <name evidence="2" type="ORF">Thert_01062</name>
</gene>